<dbReference type="GO" id="GO:0042627">
    <property type="term" value="C:chylomicron"/>
    <property type="evidence" value="ECO:0000318"/>
    <property type="project" value="GO_Central"/>
</dbReference>
<dbReference type="GO" id="GO:0010916">
    <property type="term" value="P:negative regulation of very-low-density lipoprotein particle clearance"/>
    <property type="evidence" value="ECO:0000318"/>
    <property type="project" value="GO_Central"/>
</dbReference>
<feature type="chain" id="PRO_5026179926" description="Apolipoprotein C-III" evidence="14">
    <location>
        <begin position="23"/>
        <end position="104"/>
    </location>
</feature>
<dbReference type="InterPro" id="IPR008403">
    <property type="entry name" value="Apo-CIII"/>
</dbReference>
<evidence type="ECO:0000256" key="8">
    <source>
        <dbReference type="ARBA" id="ARBA00022963"/>
    </source>
</evidence>
<dbReference type="PANTHER" id="PTHR14225">
    <property type="entry name" value="APOLIPOPROTEIN C-III"/>
    <property type="match status" value="1"/>
</dbReference>
<dbReference type="GO" id="GO:0034363">
    <property type="term" value="C:intermediate-density lipoprotein particle"/>
    <property type="evidence" value="ECO:0000318"/>
    <property type="project" value="GO_Central"/>
</dbReference>
<keyword evidence="10" id="KW-0443">Lipid metabolism</keyword>
<evidence type="ECO:0000256" key="4">
    <source>
        <dbReference type="ARBA" id="ARBA00022448"/>
    </source>
</evidence>
<protein>
    <recommendedName>
        <fullName evidence="3">Apolipoprotein C-III</fullName>
    </recommendedName>
    <alternativeName>
        <fullName evidence="12">Apolipoprotein C3</fullName>
    </alternativeName>
</protein>
<dbReference type="InParanoid" id="A0A6I8P8K9"/>
<dbReference type="InterPro" id="IPR038195">
    <property type="entry name" value="Apo_CIII_sf"/>
</dbReference>
<reference evidence="15" key="2">
    <citation type="submission" date="2025-08" db="UniProtKB">
        <authorList>
            <consortium name="Ensembl"/>
        </authorList>
    </citation>
    <scope>IDENTIFICATION</scope>
    <source>
        <strain evidence="15">Glennie</strain>
    </source>
</reference>
<dbReference type="CTD" id="345"/>
<evidence type="ECO:0000256" key="14">
    <source>
        <dbReference type="SAM" id="SignalP"/>
    </source>
</evidence>
<dbReference type="GO" id="GO:0034366">
    <property type="term" value="C:spherical high-density lipoprotein particle"/>
    <property type="evidence" value="ECO:0000318"/>
    <property type="project" value="GO_Central"/>
</dbReference>
<evidence type="ECO:0000256" key="1">
    <source>
        <dbReference type="ARBA" id="ARBA00004613"/>
    </source>
</evidence>
<dbReference type="GO" id="GO:0042157">
    <property type="term" value="P:lipoprotein metabolic process"/>
    <property type="evidence" value="ECO:0007669"/>
    <property type="project" value="InterPro"/>
</dbReference>
<dbReference type="GO" id="GO:0010989">
    <property type="term" value="P:negative regulation of low-density lipoprotein particle clearance"/>
    <property type="evidence" value="ECO:0000318"/>
    <property type="project" value="GO_Central"/>
</dbReference>
<evidence type="ECO:0000256" key="11">
    <source>
        <dbReference type="ARBA" id="ARBA00023313"/>
    </source>
</evidence>
<evidence type="ECO:0000256" key="2">
    <source>
        <dbReference type="ARBA" id="ARBA00011008"/>
    </source>
</evidence>
<dbReference type="GO" id="GO:0019433">
    <property type="term" value="P:triglyceride catabolic process"/>
    <property type="evidence" value="ECO:0000318"/>
    <property type="project" value="GO_Central"/>
</dbReference>
<keyword evidence="7 14" id="KW-0732">Signal</keyword>
<comment type="similarity">
    <text evidence="2">Belongs to the apolipoprotein C3 family.</text>
</comment>
<dbReference type="RefSeq" id="XP_007659794.2">
    <property type="nucleotide sequence ID" value="XM_007661604.3"/>
</dbReference>
<dbReference type="AlphaFoldDB" id="A0A6I8P8K9"/>
<reference evidence="15 16" key="1">
    <citation type="journal article" date="2008" name="Nature">
        <title>Genome analysis of the platypus reveals unique signatures of evolution.</title>
        <authorList>
            <person name="Warren W.C."/>
            <person name="Hillier L.W."/>
            <person name="Marshall Graves J.A."/>
            <person name="Birney E."/>
            <person name="Ponting C.P."/>
            <person name="Grutzner F."/>
            <person name="Belov K."/>
            <person name="Miller W."/>
            <person name="Clarke L."/>
            <person name="Chinwalla A.T."/>
            <person name="Yang S.P."/>
            <person name="Heger A."/>
            <person name="Locke D.P."/>
            <person name="Miethke P."/>
            <person name="Waters P.D."/>
            <person name="Veyrunes F."/>
            <person name="Fulton L."/>
            <person name="Fulton B."/>
            <person name="Graves T."/>
            <person name="Wallis J."/>
            <person name="Puente X.S."/>
            <person name="Lopez-Otin C."/>
            <person name="Ordonez G.R."/>
            <person name="Eichler E.E."/>
            <person name="Chen L."/>
            <person name="Cheng Z."/>
            <person name="Deakin J.E."/>
            <person name="Alsop A."/>
            <person name="Thompson K."/>
            <person name="Kirby P."/>
            <person name="Papenfuss A.T."/>
            <person name="Wakefield M.J."/>
            <person name="Olender T."/>
            <person name="Lancet D."/>
            <person name="Huttley G.A."/>
            <person name="Smit A.F."/>
            <person name="Pask A."/>
            <person name="Temple-Smith P."/>
            <person name="Batzer M.A."/>
            <person name="Walker J.A."/>
            <person name="Konkel M.K."/>
            <person name="Harris R.S."/>
            <person name="Whittington C.M."/>
            <person name="Wong E.S."/>
            <person name="Gemmell N.J."/>
            <person name="Buschiazzo E."/>
            <person name="Vargas Jentzsch I.M."/>
            <person name="Merkel A."/>
            <person name="Schmitz J."/>
            <person name="Zemann A."/>
            <person name="Churakov G."/>
            <person name="Kriegs J.O."/>
            <person name="Brosius J."/>
            <person name="Murchison E.P."/>
            <person name="Sachidanandam R."/>
            <person name="Smith C."/>
            <person name="Hannon G.J."/>
            <person name="Tsend-Ayush E."/>
            <person name="McMillan D."/>
            <person name="Attenborough R."/>
            <person name="Rens W."/>
            <person name="Ferguson-Smith M."/>
            <person name="Lefevre C.M."/>
            <person name="Sharp J.A."/>
            <person name="Nicholas K.R."/>
            <person name="Ray D.A."/>
            <person name="Kube M."/>
            <person name="Reinhardt R."/>
            <person name="Pringle T.H."/>
            <person name="Taylor J."/>
            <person name="Jones R.C."/>
            <person name="Nixon B."/>
            <person name="Dacheux J.L."/>
            <person name="Niwa H."/>
            <person name="Sekita Y."/>
            <person name="Huang X."/>
            <person name="Stark A."/>
            <person name="Kheradpour P."/>
            <person name="Kellis M."/>
            <person name="Flicek P."/>
            <person name="Chen Y."/>
            <person name="Webber C."/>
            <person name="Hardison R."/>
            <person name="Nelson J."/>
            <person name="Hallsworth-Pepin K."/>
            <person name="Delehaunty K."/>
            <person name="Markovic C."/>
            <person name="Minx P."/>
            <person name="Feng Y."/>
            <person name="Kremitzki C."/>
            <person name="Mitreva M."/>
            <person name="Glasscock J."/>
            <person name="Wylie T."/>
            <person name="Wohldmann P."/>
            <person name="Thiru P."/>
            <person name="Nhan M.N."/>
            <person name="Pohl C.S."/>
            <person name="Smith S.M."/>
            <person name="Hou S."/>
            <person name="Nefedov M."/>
            <person name="de Jong P.J."/>
            <person name="Renfree M.B."/>
            <person name="Mardis E.R."/>
            <person name="Wilson R.K."/>
        </authorList>
    </citation>
    <scope>NUCLEOTIDE SEQUENCE [LARGE SCALE GENOMIC DNA]</scope>
    <source>
        <strain evidence="15 16">Glennie</strain>
    </source>
</reference>
<dbReference type="GO" id="GO:0042632">
    <property type="term" value="P:cholesterol homeostasis"/>
    <property type="evidence" value="ECO:0000318"/>
    <property type="project" value="GO_Central"/>
</dbReference>
<comment type="function">
    <text evidence="13">Component of triglyceride-rich very low density lipoproteins (VLDL) and high density lipoproteins (HDL) in plasma. Plays a multifaceted role in triglyceride homeostasis. Intracellularly, promotes hepatic very low density lipoprotein 1 (VLDL1) assembly and secretion; extracellularly, attenuates hydrolysis and clearance of triglyceride-rich lipoproteins (TRLs). Impairs the lipolysis of TRLs by inhibiting lipoprotein lipase and the hepatic uptake of TRLs by remnant receptors. Formed of several curved helices connected via semiflexible hinges, so that it can wrap tightly around the curved micelle surface and easily adapt to the different diameters of its natural binding partners.</text>
</comment>
<evidence type="ECO:0000256" key="3">
    <source>
        <dbReference type="ARBA" id="ARBA00015570"/>
    </source>
</evidence>
<proteinExistence type="inferred from homology"/>
<dbReference type="Gene3D" id="6.10.90.10">
    <property type="entry name" value="Apolipoprotein CIII"/>
    <property type="match status" value="1"/>
</dbReference>
<accession>A0A6I8P8K9</accession>
<reference evidence="15" key="3">
    <citation type="submission" date="2025-09" db="UniProtKB">
        <authorList>
            <consortium name="Ensembl"/>
        </authorList>
    </citation>
    <scope>IDENTIFICATION</scope>
    <source>
        <strain evidence="15">Glennie</strain>
    </source>
</reference>
<dbReference type="GO" id="GO:0006869">
    <property type="term" value="P:lipid transport"/>
    <property type="evidence" value="ECO:0007669"/>
    <property type="project" value="UniProtKB-KW"/>
</dbReference>
<keyword evidence="6" id="KW-0964">Secreted</keyword>
<keyword evidence="5" id="KW-0162">Chylomicron</keyword>
<dbReference type="OMA" id="YWSTFKG"/>
<dbReference type="Pfam" id="PF05778">
    <property type="entry name" value="Apo-CIII"/>
    <property type="match status" value="1"/>
</dbReference>
<dbReference type="OrthoDB" id="9049572at2759"/>
<evidence type="ECO:0000256" key="7">
    <source>
        <dbReference type="ARBA" id="ARBA00022729"/>
    </source>
</evidence>
<dbReference type="PANTHER" id="PTHR14225:SF0">
    <property type="entry name" value="APOLIPOPROTEIN C-III"/>
    <property type="match status" value="1"/>
</dbReference>
<dbReference type="FunCoup" id="A0A6I8P8K9">
    <property type="interactions" value="91"/>
</dbReference>
<dbReference type="GO" id="GO:0005543">
    <property type="term" value="F:phospholipid binding"/>
    <property type="evidence" value="ECO:0000318"/>
    <property type="project" value="GO_Central"/>
</dbReference>
<evidence type="ECO:0000256" key="10">
    <source>
        <dbReference type="ARBA" id="ARBA00023098"/>
    </source>
</evidence>
<evidence type="ECO:0000313" key="16">
    <source>
        <dbReference type="Proteomes" id="UP000002279"/>
    </source>
</evidence>
<keyword evidence="9" id="KW-0445">Lipid transport</keyword>
<dbReference type="Bgee" id="ENSOANG00000046282">
    <property type="expression patterns" value="Expressed in liver and 2 other cell types or tissues"/>
</dbReference>
<keyword evidence="16" id="KW-1185">Reference proteome</keyword>
<dbReference type="KEGG" id="oaa:103167764"/>
<dbReference type="GO" id="GO:0010897">
    <property type="term" value="P:negative regulation of triglyceride catabolic process"/>
    <property type="evidence" value="ECO:0000318"/>
    <property type="project" value="GO_Central"/>
</dbReference>
<dbReference type="GO" id="GO:0034361">
    <property type="term" value="C:very-low-density lipoprotein particle"/>
    <property type="evidence" value="ECO:0000318"/>
    <property type="project" value="GO_Central"/>
</dbReference>
<evidence type="ECO:0000256" key="13">
    <source>
        <dbReference type="ARBA" id="ARBA00045699"/>
    </source>
</evidence>
<evidence type="ECO:0000313" key="15">
    <source>
        <dbReference type="Ensembl" id="ENSOANP00000050562.1"/>
    </source>
</evidence>
<keyword evidence="11" id="KW-0850">VLDL</keyword>
<evidence type="ECO:0000256" key="12">
    <source>
        <dbReference type="ARBA" id="ARBA00031173"/>
    </source>
</evidence>
<dbReference type="GO" id="GO:0010987">
    <property type="term" value="P:negative regulation of high-density lipoprotein particle clearance"/>
    <property type="evidence" value="ECO:0000318"/>
    <property type="project" value="GO_Central"/>
</dbReference>
<gene>
    <name evidence="15" type="primary">APOC3</name>
</gene>
<sequence length="104" mass="11594">MQPRVFSAAALLTLLLVNFAWAEEPSLVGRVQDYVHHMAQTAKEALTNVQESQAAQKARGWVSYGFDNFHGYLSLFKDKFSDLWDQTPVPSAPPTTAPLQDNSK</sequence>
<evidence type="ECO:0000256" key="6">
    <source>
        <dbReference type="ARBA" id="ARBA00022525"/>
    </source>
</evidence>
<dbReference type="Proteomes" id="UP000002279">
    <property type="component" value="Chromosome 11"/>
</dbReference>
<dbReference type="GO" id="GO:0070328">
    <property type="term" value="P:triglyceride homeostasis"/>
    <property type="evidence" value="ECO:0000318"/>
    <property type="project" value="GO_Central"/>
</dbReference>
<keyword evidence="4" id="KW-0813">Transport</keyword>
<feature type="signal peptide" evidence="14">
    <location>
        <begin position="1"/>
        <end position="22"/>
    </location>
</feature>
<dbReference type="GeneID" id="103167764"/>
<keyword evidence="8" id="KW-0442">Lipid degradation</keyword>
<organism evidence="15 16">
    <name type="scientific">Ornithorhynchus anatinus</name>
    <name type="common">Duckbill platypus</name>
    <dbReference type="NCBI Taxonomy" id="9258"/>
    <lineage>
        <taxon>Eukaryota</taxon>
        <taxon>Metazoa</taxon>
        <taxon>Chordata</taxon>
        <taxon>Craniata</taxon>
        <taxon>Vertebrata</taxon>
        <taxon>Euteleostomi</taxon>
        <taxon>Mammalia</taxon>
        <taxon>Monotremata</taxon>
        <taxon>Ornithorhynchidae</taxon>
        <taxon>Ornithorhynchus</taxon>
    </lineage>
</organism>
<name>A0A6I8P8K9_ORNAN</name>
<dbReference type="GeneTree" id="ENSGT00390000015395"/>
<comment type="subcellular location">
    <subcellularLocation>
        <location evidence="1">Secreted</location>
    </subcellularLocation>
</comment>
<dbReference type="GO" id="GO:0070653">
    <property type="term" value="F:high-density lipoprotein particle receptor binding"/>
    <property type="evidence" value="ECO:0000318"/>
    <property type="project" value="GO_Central"/>
</dbReference>
<dbReference type="GO" id="GO:0055102">
    <property type="term" value="F:lipase inhibitor activity"/>
    <property type="evidence" value="ECO:0000318"/>
    <property type="project" value="GO_Central"/>
</dbReference>
<evidence type="ECO:0000256" key="9">
    <source>
        <dbReference type="ARBA" id="ARBA00023055"/>
    </source>
</evidence>
<dbReference type="Ensembl" id="ENSOANT00000072733.1">
    <property type="protein sequence ID" value="ENSOANP00000050562.1"/>
    <property type="gene ID" value="ENSOANG00000046282.1"/>
</dbReference>
<evidence type="ECO:0000256" key="5">
    <source>
        <dbReference type="ARBA" id="ARBA00022513"/>
    </source>
</evidence>